<keyword evidence="1" id="KW-0472">Membrane</keyword>
<keyword evidence="3" id="KW-1185">Reference proteome</keyword>
<proteinExistence type="predicted"/>
<evidence type="ECO:0000313" key="3">
    <source>
        <dbReference type="Proteomes" id="UP001529369"/>
    </source>
</evidence>
<evidence type="ECO:0008006" key="4">
    <source>
        <dbReference type="Google" id="ProtNLM"/>
    </source>
</evidence>
<name>A0ABT8A550_9PROT</name>
<feature type="transmembrane region" description="Helical" evidence="1">
    <location>
        <begin position="37"/>
        <end position="62"/>
    </location>
</feature>
<evidence type="ECO:0000256" key="1">
    <source>
        <dbReference type="SAM" id="Phobius"/>
    </source>
</evidence>
<comment type="caution">
    <text evidence="2">The sequence shown here is derived from an EMBL/GenBank/DDBJ whole genome shotgun (WGS) entry which is preliminary data.</text>
</comment>
<accession>A0ABT8A550</accession>
<organism evidence="2 3">
    <name type="scientific">Paeniroseomonas aquatica</name>
    <dbReference type="NCBI Taxonomy" id="373043"/>
    <lineage>
        <taxon>Bacteria</taxon>
        <taxon>Pseudomonadati</taxon>
        <taxon>Pseudomonadota</taxon>
        <taxon>Alphaproteobacteria</taxon>
        <taxon>Acetobacterales</taxon>
        <taxon>Acetobacteraceae</taxon>
        <taxon>Paeniroseomonas</taxon>
    </lineage>
</organism>
<feature type="transmembrane region" description="Helical" evidence="1">
    <location>
        <begin position="115"/>
        <end position="134"/>
    </location>
</feature>
<dbReference type="EMBL" id="JAUFPN010000108">
    <property type="protein sequence ID" value="MDN3564704.1"/>
    <property type="molecule type" value="Genomic_DNA"/>
</dbReference>
<evidence type="ECO:0000313" key="2">
    <source>
        <dbReference type="EMBL" id="MDN3564704.1"/>
    </source>
</evidence>
<gene>
    <name evidence="2" type="ORF">QWZ14_10035</name>
</gene>
<feature type="transmembrane region" description="Helical" evidence="1">
    <location>
        <begin position="146"/>
        <end position="164"/>
    </location>
</feature>
<sequence length="180" mass="18289">MPGFLRRQSNLLIIAAIGLAAGAAVWRLHGPEGVMRALGVAAGVFLGVLPAMLAGLLLAGSLKQLIPAGALAKWMGAESGWRGLGVATLAGMAMPGGPMAAFPLVLVLAQAGADRGALIAFIVAWALNGFQRVLVWEVPLLGADFAILRFLCGLPLGLIAGALARRIPIAWTPPGSGNTA</sequence>
<keyword evidence="1" id="KW-0812">Transmembrane</keyword>
<reference evidence="3" key="1">
    <citation type="journal article" date="2019" name="Int. J. Syst. Evol. Microbiol.">
        <title>The Global Catalogue of Microorganisms (GCM) 10K type strain sequencing project: providing services to taxonomists for standard genome sequencing and annotation.</title>
        <authorList>
            <consortium name="The Broad Institute Genomics Platform"/>
            <consortium name="The Broad Institute Genome Sequencing Center for Infectious Disease"/>
            <person name="Wu L."/>
            <person name="Ma J."/>
        </authorList>
    </citation>
    <scope>NUCLEOTIDE SEQUENCE [LARGE SCALE GENOMIC DNA]</scope>
    <source>
        <strain evidence="3">CECT 7131</strain>
    </source>
</reference>
<dbReference type="RefSeq" id="WP_290316509.1">
    <property type="nucleotide sequence ID" value="NZ_JAUFPN010000108.1"/>
</dbReference>
<protein>
    <recommendedName>
        <fullName evidence="4">Permease</fullName>
    </recommendedName>
</protein>
<keyword evidence="1" id="KW-1133">Transmembrane helix</keyword>
<dbReference type="Proteomes" id="UP001529369">
    <property type="component" value="Unassembled WGS sequence"/>
</dbReference>
<feature type="transmembrane region" description="Helical" evidence="1">
    <location>
        <begin position="83"/>
        <end position="109"/>
    </location>
</feature>